<accession>A0AAE1LJ81</accession>
<proteinExistence type="predicted"/>
<dbReference type="GO" id="GO:0006508">
    <property type="term" value="P:proteolysis"/>
    <property type="evidence" value="ECO:0007669"/>
    <property type="project" value="UniProtKB-KW"/>
</dbReference>
<comment type="caution">
    <text evidence="1">The sequence shown here is derived from an EMBL/GenBank/DDBJ whole genome shotgun (WGS) entry which is preliminary data.</text>
</comment>
<evidence type="ECO:0000313" key="2">
    <source>
        <dbReference type="Proteomes" id="UP001219518"/>
    </source>
</evidence>
<organism evidence="1 2">
    <name type="scientific">Frankliniella fusca</name>
    <dbReference type="NCBI Taxonomy" id="407009"/>
    <lineage>
        <taxon>Eukaryota</taxon>
        <taxon>Metazoa</taxon>
        <taxon>Ecdysozoa</taxon>
        <taxon>Arthropoda</taxon>
        <taxon>Hexapoda</taxon>
        <taxon>Insecta</taxon>
        <taxon>Pterygota</taxon>
        <taxon>Neoptera</taxon>
        <taxon>Paraneoptera</taxon>
        <taxon>Thysanoptera</taxon>
        <taxon>Terebrantia</taxon>
        <taxon>Thripoidea</taxon>
        <taxon>Thripidae</taxon>
        <taxon>Frankliniella</taxon>
    </lineage>
</organism>
<dbReference type="AlphaFoldDB" id="A0AAE1LJ81"/>
<protein>
    <submittedName>
        <fullName evidence="1">ATP-dependent Clp protease proteolytic subunit</fullName>
    </submittedName>
</protein>
<dbReference type="Proteomes" id="UP001219518">
    <property type="component" value="Unassembled WGS sequence"/>
</dbReference>
<keyword evidence="1" id="KW-0645">Protease</keyword>
<keyword evidence="2" id="KW-1185">Reference proteome</keyword>
<reference evidence="1" key="1">
    <citation type="submission" date="2021-07" db="EMBL/GenBank/DDBJ databases">
        <authorList>
            <person name="Catto M.A."/>
            <person name="Jacobson A."/>
            <person name="Kennedy G."/>
            <person name="Labadie P."/>
            <person name="Hunt B.G."/>
            <person name="Srinivasan R."/>
        </authorList>
    </citation>
    <scope>NUCLEOTIDE SEQUENCE</scope>
    <source>
        <strain evidence="1">PL_HMW_Pooled</strain>
        <tissue evidence="1">Head</tissue>
    </source>
</reference>
<keyword evidence="1" id="KW-0378">Hydrolase</keyword>
<reference evidence="1" key="2">
    <citation type="journal article" date="2023" name="BMC Genomics">
        <title>Pest status, molecular evolution, and epigenetic factors derived from the genome assembly of Frankliniella fusca, a thysanopteran phytovirus vector.</title>
        <authorList>
            <person name="Catto M.A."/>
            <person name="Labadie P.E."/>
            <person name="Jacobson A.L."/>
            <person name="Kennedy G.G."/>
            <person name="Srinivasan R."/>
            <person name="Hunt B.G."/>
        </authorList>
    </citation>
    <scope>NUCLEOTIDE SEQUENCE</scope>
    <source>
        <strain evidence="1">PL_HMW_Pooled</strain>
    </source>
</reference>
<dbReference type="GO" id="GO:0008233">
    <property type="term" value="F:peptidase activity"/>
    <property type="evidence" value="ECO:0007669"/>
    <property type="project" value="UniProtKB-KW"/>
</dbReference>
<evidence type="ECO:0000313" key="1">
    <source>
        <dbReference type="EMBL" id="KAK3921708.1"/>
    </source>
</evidence>
<sequence length="105" mass="11896">MLMSAFGKRLVSKEQMISPRRSACCQVDPERIRNTDAAESQSDVVKISAKNCSCPVHFVFCNESMETKKANNAPVLLLQLNLIDFYRSTVYLFCEMLKFLIIIVG</sequence>
<name>A0AAE1LJ81_9NEOP</name>
<dbReference type="EMBL" id="JAHWGI010001046">
    <property type="protein sequence ID" value="KAK3921708.1"/>
    <property type="molecule type" value="Genomic_DNA"/>
</dbReference>
<gene>
    <name evidence="1" type="ORF">KUF71_010893</name>
</gene>